<dbReference type="EnsemblMetazoa" id="GAUT028139-RA">
    <property type="protein sequence ID" value="GAUT028139-PA"/>
    <property type="gene ID" value="GAUT028139"/>
</dbReference>
<evidence type="ECO:0000313" key="2">
    <source>
        <dbReference type="EnsemblMetazoa" id="GAUT028139-PA"/>
    </source>
</evidence>
<name>A0A1A9V770_GLOAU</name>
<evidence type="ECO:0000313" key="3">
    <source>
        <dbReference type="Proteomes" id="UP000078200"/>
    </source>
</evidence>
<dbReference type="VEuPathDB" id="VectorBase:GAUT028139"/>
<protein>
    <submittedName>
        <fullName evidence="2">Uncharacterized protein</fullName>
    </submittedName>
</protein>
<feature type="compositionally biased region" description="Low complexity" evidence="1">
    <location>
        <begin position="86"/>
        <end position="96"/>
    </location>
</feature>
<accession>A0A1A9V770</accession>
<reference evidence="2" key="1">
    <citation type="submission" date="2020-05" db="UniProtKB">
        <authorList>
            <consortium name="EnsemblMetazoa"/>
        </authorList>
    </citation>
    <scope>IDENTIFICATION</scope>
    <source>
        <strain evidence="2">TTRI</strain>
    </source>
</reference>
<keyword evidence="3" id="KW-1185">Reference proteome</keyword>
<evidence type="ECO:0000256" key="1">
    <source>
        <dbReference type="SAM" id="MobiDB-lite"/>
    </source>
</evidence>
<dbReference type="Proteomes" id="UP000078200">
    <property type="component" value="Unassembled WGS sequence"/>
</dbReference>
<proteinExistence type="predicted"/>
<dbReference type="AlphaFoldDB" id="A0A1A9V770"/>
<sequence length="147" mass="16578">MAKCFKDLKARHLTDINRVNDPKFSSDVLNRHFYLNGHRCSAARELNVVWSKLQRVNRVIKYKVINAVTAYARLTISEVKCDQPTSSSSHPSSSSPENMPAAPDRQSYVKRADVLWILERCLYAVTNHNADDGDVSDIVNEVTAAED</sequence>
<organism evidence="2 3">
    <name type="scientific">Glossina austeni</name>
    <name type="common">Savannah tsetse fly</name>
    <dbReference type="NCBI Taxonomy" id="7395"/>
    <lineage>
        <taxon>Eukaryota</taxon>
        <taxon>Metazoa</taxon>
        <taxon>Ecdysozoa</taxon>
        <taxon>Arthropoda</taxon>
        <taxon>Hexapoda</taxon>
        <taxon>Insecta</taxon>
        <taxon>Pterygota</taxon>
        <taxon>Neoptera</taxon>
        <taxon>Endopterygota</taxon>
        <taxon>Diptera</taxon>
        <taxon>Brachycera</taxon>
        <taxon>Muscomorpha</taxon>
        <taxon>Hippoboscoidea</taxon>
        <taxon>Glossinidae</taxon>
        <taxon>Glossina</taxon>
    </lineage>
</organism>
<feature type="region of interest" description="Disordered" evidence="1">
    <location>
        <begin position="80"/>
        <end position="105"/>
    </location>
</feature>